<dbReference type="PANTHER" id="PTHR48049:SF34">
    <property type="entry name" value="UDP-GLYCOSYLTRANSFERASE 79B30-LIKE"/>
    <property type="match status" value="1"/>
</dbReference>
<feature type="compositionally biased region" description="Basic and acidic residues" evidence="5">
    <location>
        <begin position="525"/>
        <end position="548"/>
    </location>
</feature>
<comment type="caution">
    <text evidence="7">The sequence shown here is derived from an EMBL/GenBank/DDBJ whole genome shotgun (WGS) entry which is preliminary data.</text>
</comment>
<evidence type="ECO:0000256" key="4">
    <source>
        <dbReference type="ARBA" id="ARBA00022679"/>
    </source>
</evidence>
<dbReference type="CDD" id="cd03784">
    <property type="entry name" value="GT1_Gtf-like"/>
    <property type="match status" value="1"/>
</dbReference>
<sequence>MCENSFKFFMYPWFAMGHLTSFIHLSNKLAEKGHKIFFILPTGTQSKLEQFNLHPEQIRFIPITVPHVEGLPSGTETTADISFSLNPLLRYAMDLTQPMIESFLQELKPHFVFFDFTHWLPSLTHRLGIKSINYFTISPAAVGYLIRDVSLTEAPKGFPPSSIKLYAHEMRALNDINNGKEFGCGITFVQRILMATNNCDAIAFKTCTEMEGPYSEFLEIKFKKPVILAGPVLPEPPTSTLDDKWAKWFNQFKSKTVIFCAFGSETRLRKDQFQELLLGLELTGFPFLAALKPPIGTQSIEQALPEGFTERIQKQGIIHEGWIQQQLILGHPSIGCFVTHCGLGSLSESMVNDCQLVLMPHAGDQIINARLMGGDLRIGVEVEKGHENGLFTKEGVVKAVRAVMEDDMAGTSASRPRTFKKEEAELEEEERSEEESEESSKDEAETEKQKGTQGIIQVENPNLAKPKNVKARDINMDKTTELSRRERGEIEKQKAHERYMKLQEQGKTDQAQKDLERLALIRQKRADAAKKREEEKTAREQKKLEARKLAPRINVKQNERENDKEEYEMSKDLRLEVEPDLTTSRTFWPKERARDHYDLKPKVELDHMNSMIFWPKEST</sequence>
<dbReference type="OrthoDB" id="5835829at2759"/>
<dbReference type="SUPFAM" id="SSF53756">
    <property type="entry name" value="UDP-Glycosyltransferase/glycogen phosphorylase"/>
    <property type="match status" value="1"/>
</dbReference>
<dbReference type="Gene3D" id="3.40.50.2000">
    <property type="entry name" value="Glycogen Phosphorylase B"/>
    <property type="match status" value="2"/>
</dbReference>
<evidence type="ECO:0000256" key="3">
    <source>
        <dbReference type="ARBA" id="ARBA00022676"/>
    </source>
</evidence>
<dbReference type="Gramene" id="OE9A022545T4">
    <property type="protein sequence ID" value="OE9A022545C4"/>
    <property type="gene ID" value="OE9A022545"/>
</dbReference>
<gene>
    <name evidence="7" type="ORF">OLEA9_A022545</name>
</gene>
<organism evidence="7 8">
    <name type="scientific">Olea europaea subsp. europaea</name>
    <dbReference type="NCBI Taxonomy" id="158383"/>
    <lineage>
        <taxon>Eukaryota</taxon>
        <taxon>Viridiplantae</taxon>
        <taxon>Streptophyta</taxon>
        <taxon>Embryophyta</taxon>
        <taxon>Tracheophyta</taxon>
        <taxon>Spermatophyta</taxon>
        <taxon>Magnoliopsida</taxon>
        <taxon>eudicotyledons</taxon>
        <taxon>Gunneridae</taxon>
        <taxon>Pentapetalae</taxon>
        <taxon>asterids</taxon>
        <taxon>lamiids</taxon>
        <taxon>Lamiales</taxon>
        <taxon>Oleaceae</taxon>
        <taxon>Oleeae</taxon>
        <taxon>Olea</taxon>
    </lineage>
</organism>
<dbReference type="PROSITE" id="PS00375">
    <property type="entry name" value="UDPGT"/>
    <property type="match status" value="1"/>
</dbReference>
<dbReference type="InterPro" id="IPR050481">
    <property type="entry name" value="UDP-glycosyltransf_plant"/>
</dbReference>
<dbReference type="Pfam" id="PF00201">
    <property type="entry name" value="UDPGT"/>
    <property type="match status" value="1"/>
</dbReference>
<proteinExistence type="inferred from homology"/>
<feature type="compositionally biased region" description="Basic and acidic residues" evidence="5">
    <location>
        <begin position="470"/>
        <end position="495"/>
    </location>
</feature>
<feature type="domain" description="Casein kinase substrate phosphoprotein PP28" evidence="6">
    <location>
        <begin position="460"/>
        <end position="537"/>
    </location>
</feature>
<dbReference type="PANTHER" id="PTHR48049">
    <property type="entry name" value="GLYCOSYLTRANSFERASE"/>
    <property type="match status" value="1"/>
</dbReference>
<dbReference type="FunFam" id="3.40.50.2000:FF:000037">
    <property type="entry name" value="Glycosyltransferase"/>
    <property type="match status" value="1"/>
</dbReference>
<dbReference type="AlphaFoldDB" id="A0A8S0U365"/>
<evidence type="ECO:0000313" key="7">
    <source>
        <dbReference type="EMBL" id="CAA3012503.1"/>
    </source>
</evidence>
<dbReference type="InterPro" id="IPR002213">
    <property type="entry name" value="UDP_glucos_trans"/>
</dbReference>
<dbReference type="GO" id="GO:0035251">
    <property type="term" value="F:UDP-glucosyltransferase activity"/>
    <property type="evidence" value="ECO:0007669"/>
    <property type="project" value="InterPro"/>
</dbReference>
<keyword evidence="3" id="KW-0328">Glycosyltransferase</keyword>
<dbReference type="InterPro" id="IPR035595">
    <property type="entry name" value="UDP_glycos_trans_CS"/>
</dbReference>
<dbReference type="Proteomes" id="UP000594638">
    <property type="component" value="Unassembled WGS sequence"/>
</dbReference>
<keyword evidence="4" id="KW-0808">Transferase</keyword>
<dbReference type="InterPro" id="IPR019380">
    <property type="entry name" value="Casein_kinase_sb_PP28"/>
</dbReference>
<dbReference type="GO" id="GO:0009718">
    <property type="term" value="P:anthocyanin-containing compound biosynthetic process"/>
    <property type="evidence" value="ECO:0007669"/>
    <property type="project" value="UniProtKB-ARBA"/>
</dbReference>
<accession>A0A8S0U365</accession>
<dbReference type="FunFam" id="3.40.50.2000:FF:000087">
    <property type="entry name" value="Glycosyltransferase"/>
    <property type="match status" value="1"/>
</dbReference>
<feature type="compositionally biased region" description="Basic and acidic residues" evidence="5">
    <location>
        <begin position="438"/>
        <end position="450"/>
    </location>
</feature>
<feature type="region of interest" description="Disordered" evidence="5">
    <location>
        <begin position="525"/>
        <end position="571"/>
    </location>
</feature>
<evidence type="ECO:0000259" key="6">
    <source>
        <dbReference type="Pfam" id="PF10252"/>
    </source>
</evidence>
<dbReference type="EMBL" id="CACTIH010007403">
    <property type="protein sequence ID" value="CAA3012503.1"/>
    <property type="molecule type" value="Genomic_DNA"/>
</dbReference>
<feature type="compositionally biased region" description="Acidic residues" evidence="5">
    <location>
        <begin position="424"/>
        <end position="437"/>
    </location>
</feature>
<dbReference type="Pfam" id="PF10252">
    <property type="entry name" value="PP28"/>
    <property type="match status" value="1"/>
</dbReference>
<reference evidence="7 8" key="1">
    <citation type="submission" date="2019-12" db="EMBL/GenBank/DDBJ databases">
        <authorList>
            <person name="Alioto T."/>
            <person name="Alioto T."/>
            <person name="Gomez Garrido J."/>
        </authorList>
    </citation>
    <scope>NUCLEOTIDE SEQUENCE [LARGE SCALE GENOMIC DNA]</scope>
</reference>
<evidence type="ECO:0000256" key="1">
    <source>
        <dbReference type="ARBA" id="ARBA00004935"/>
    </source>
</evidence>
<protein>
    <submittedName>
        <fullName evidence="7">UDP-Glycosyltransferase superfamily</fullName>
    </submittedName>
</protein>
<feature type="compositionally biased region" description="Basic and acidic residues" evidence="5">
    <location>
        <begin position="557"/>
        <end position="571"/>
    </location>
</feature>
<name>A0A8S0U365_OLEEU</name>
<feature type="region of interest" description="Disordered" evidence="5">
    <location>
        <begin position="408"/>
        <end position="495"/>
    </location>
</feature>
<comment type="similarity">
    <text evidence="2">Belongs to the UDP-glycosyltransferase family.</text>
</comment>
<comment type="pathway">
    <text evidence="1">Pigment biosynthesis; anthocyanin biosynthesis.</text>
</comment>
<evidence type="ECO:0000256" key="5">
    <source>
        <dbReference type="SAM" id="MobiDB-lite"/>
    </source>
</evidence>
<evidence type="ECO:0000313" key="8">
    <source>
        <dbReference type="Proteomes" id="UP000594638"/>
    </source>
</evidence>
<evidence type="ECO:0000256" key="2">
    <source>
        <dbReference type="ARBA" id="ARBA00009995"/>
    </source>
</evidence>
<keyword evidence="8" id="KW-1185">Reference proteome</keyword>